<dbReference type="Proteomes" id="UP000265520">
    <property type="component" value="Unassembled WGS sequence"/>
</dbReference>
<evidence type="ECO:0000256" key="1">
    <source>
        <dbReference type="SAM" id="MobiDB-lite"/>
    </source>
</evidence>
<feature type="compositionally biased region" description="Gly residues" evidence="1">
    <location>
        <begin position="18"/>
        <end position="27"/>
    </location>
</feature>
<organism evidence="2 3">
    <name type="scientific">Trifolium medium</name>
    <dbReference type="NCBI Taxonomy" id="97028"/>
    <lineage>
        <taxon>Eukaryota</taxon>
        <taxon>Viridiplantae</taxon>
        <taxon>Streptophyta</taxon>
        <taxon>Embryophyta</taxon>
        <taxon>Tracheophyta</taxon>
        <taxon>Spermatophyta</taxon>
        <taxon>Magnoliopsida</taxon>
        <taxon>eudicotyledons</taxon>
        <taxon>Gunneridae</taxon>
        <taxon>Pentapetalae</taxon>
        <taxon>rosids</taxon>
        <taxon>fabids</taxon>
        <taxon>Fabales</taxon>
        <taxon>Fabaceae</taxon>
        <taxon>Papilionoideae</taxon>
        <taxon>50 kb inversion clade</taxon>
        <taxon>NPAAA clade</taxon>
        <taxon>Hologalegina</taxon>
        <taxon>IRL clade</taxon>
        <taxon>Trifolieae</taxon>
        <taxon>Trifolium</taxon>
    </lineage>
</organism>
<comment type="caution">
    <text evidence="2">The sequence shown here is derived from an EMBL/GenBank/DDBJ whole genome shotgun (WGS) entry which is preliminary data.</text>
</comment>
<accession>A0A392QUM0</accession>
<sequence>HQPVFFNSDGQPPCRSFFGGGATAPEP</sequence>
<dbReference type="AlphaFoldDB" id="A0A392QUM0"/>
<name>A0A392QUM0_9FABA</name>
<evidence type="ECO:0000313" key="3">
    <source>
        <dbReference type="Proteomes" id="UP000265520"/>
    </source>
</evidence>
<evidence type="ECO:0000313" key="2">
    <source>
        <dbReference type="EMBL" id="MCI27290.1"/>
    </source>
</evidence>
<protein>
    <submittedName>
        <fullName evidence="2">Uncharacterized protein</fullName>
    </submittedName>
</protein>
<dbReference type="EMBL" id="LXQA010158447">
    <property type="protein sequence ID" value="MCI27290.1"/>
    <property type="molecule type" value="Genomic_DNA"/>
</dbReference>
<feature type="non-terminal residue" evidence="2">
    <location>
        <position position="1"/>
    </location>
</feature>
<reference evidence="2 3" key="1">
    <citation type="journal article" date="2018" name="Front. Plant Sci.">
        <title>Red Clover (Trifolium pratense) and Zigzag Clover (T. medium) - A Picture of Genomic Similarities and Differences.</title>
        <authorList>
            <person name="Dluhosova J."/>
            <person name="Istvanek J."/>
            <person name="Nedelnik J."/>
            <person name="Repkova J."/>
        </authorList>
    </citation>
    <scope>NUCLEOTIDE SEQUENCE [LARGE SCALE GENOMIC DNA]</scope>
    <source>
        <strain evidence="3">cv. 10/8</strain>
        <tissue evidence="2">Leaf</tissue>
    </source>
</reference>
<keyword evidence="3" id="KW-1185">Reference proteome</keyword>
<feature type="region of interest" description="Disordered" evidence="1">
    <location>
        <begin position="1"/>
        <end position="27"/>
    </location>
</feature>
<proteinExistence type="predicted"/>